<dbReference type="InParanoid" id="G2XR96"/>
<gene>
    <name evidence="1" type="ORF">BofuT4_uP066720.1</name>
</gene>
<dbReference type="HOGENOM" id="CLU_3068353_0_0_1"/>
<evidence type="ECO:0000313" key="1">
    <source>
        <dbReference type="EMBL" id="CCD43264.1"/>
    </source>
</evidence>
<proteinExistence type="predicted"/>
<protein>
    <submittedName>
        <fullName evidence="1">Uncharacterized protein</fullName>
    </submittedName>
</protein>
<sequence>MPGSIYSECWSTIAVDGNVAEYILLLFLPSFQESNTFPFSCYTIHHLFTQKRN</sequence>
<accession>G2XR96</accession>
<dbReference type="Proteomes" id="UP000008177">
    <property type="component" value="Unplaced contigs"/>
</dbReference>
<organism evidence="1 2">
    <name type="scientific">Botryotinia fuckeliana (strain T4)</name>
    <name type="common">Noble rot fungus</name>
    <name type="synonym">Botrytis cinerea</name>
    <dbReference type="NCBI Taxonomy" id="999810"/>
    <lineage>
        <taxon>Eukaryota</taxon>
        <taxon>Fungi</taxon>
        <taxon>Dikarya</taxon>
        <taxon>Ascomycota</taxon>
        <taxon>Pezizomycotina</taxon>
        <taxon>Leotiomycetes</taxon>
        <taxon>Helotiales</taxon>
        <taxon>Sclerotiniaceae</taxon>
        <taxon>Botrytis</taxon>
    </lineage>
</organism>
<reference evidence="2" key="1">
    <citation type="journal article" date="2011" name="PLoS Genet.">
        <title>Genomic analysis of the necrotrophic fungal pathogens Sclerotinia sclerotiorum and Botrytis cinerea.</title>
        <authorList>
            <person name="Amselem J."/>
            <person name="Cuomo C.A."/>
            <person name="van Kan J.A."/>
            <person name="Viaud M."/>
            <person name="Benito E.P."/>
            <person name="Couloux A."/>
            <person name="Coutinho P.M."/>
            <person name="de Vries R.P."/>
            <person name="Dyer P.S."/>
            <person name="Fillinger S."/>
            <person name="Fournier E."/>
            <person name="Gout L."/>
            <person name="Hahn M."/>
            <person name="Kohn L."/>
            <person name="Lapalu N."/>
            <person name="Plummer K.M."/>
            <person name="Pradier J.M."/>
            <person name="Quevillon E."/>
            <person name="Sharon A."/>
            <person name="Simon A."/>
            <person name="ten Have A."/>
            <person name="Tudzynski B."/>
            <person name="Tudzynski P."/>
            <person name="Wincker P."/>
            <person name="Andrew M."/>
            <person name="Anthouard V."/>
            <person name="Beever R.E."/>
            <person name="Beffa R."/>
            <person name="Benoit I."/>
            <person name="Bouzid O."/>
            <person name="Brault B."/>
            <person name="Chen Z."/>
            <person name="Choquer M."/>
            <person name="Collemare J."/>
            <person name="Cotton P."/>
            <person name="Danchin E.G."/>
            <person name="Da Silva C."/>
            <person name="Gautier A."/>
            <person name="Giraud C."/>
            <person name="Giraud T."/>
            <person name="Gonzalez C."/>
            <person name="Grossetete S."/>
            <person name="Guldener U."/>
            <person name="Henrissat B."/>
            <person name="Howlett B.J."/>
            <person name="Kodira C."/>
            <person name="Kretschmer M."/>
            <person name="Lappartient A."/>
            <person name="Leroch M."/>
            <person name="Levis C."/>
            <person name="Mauceli E."/>
            <person name="Neuveglise C."/>
            <person name="Oeser B."/>
            <person name="Pearson M."/>
            <person name="Poulain J."/>
            <person name="Poussereau N."/>
            <person name="Quesneville H."/>
            <person name="Rascle C."/>
            <person name="Schumacher J."/>
            <person name="Segurens B."/>
            <person name="Sexton A."/>
            <person name="Silva E."/>
            <person name="Sirven C."/>
            <person name="Soanes D.M."/>
            <person name="Talbot N.J."/>
            <person name="Templeton M."/>
            <person name="Yandava C."/>
            <person name="Yarden O."/>
            <person name="Zeng Q."/>
            <person name="Rollins J.A."/>
            <person name="Lebrun M.H."/>
            <person name="Dickman M."/>
        </authorList>
    </citation>
    <scope>NUCLEOTIDE SEQUENCE [LARGE SCALE GENOMIC DNA]</scope>
    <source>
        <strain evidence="2">T4</strain>
    </source>
</reference>
<dbReference type="EMBL" id="FQ790256">
    <property type="protein sequence ID" value="CCD43264.1"/>
    <property type="molecule type" value="Genomic_DNA"/>
</dbReference>
<evidence type="ECO:0000313" key="2">
    <source>
        <dbReference type="Proteomes" id="UP000008177"/>
    </source>
</evidence>
<dbReference type="AlphaFoldDB" id="G2XR96"/>
<name>G2XR96_BOTF4</name>